<keyword evidence="3" id="KW-1185">Reference proteome</keyword>
<dbReference type="InterPro" id="IPR016181">
    <property type="entry name" value="Acyl_CoA_acyltransferase"/>
</dbReference>
<evidence type="ECO:0000259" key="1">
    <source>
        <dbReference type="Pfam" id="PF13480"/>
    </source>
</evidence>
<dbReference type="Pfam" id="PF13480">
    <property type="entry name" value="Acetyltransf_6"/>
    <property type="match status" value="1"/>
</dbReference>
<sequence>MTVDINEVNDVADLDHYGRVWEQALAVTPAANFFQSLDWLRLSWPCFPRWQRLRALVSSSGDPWVVPFCVREERFKVGPLRLLTFPLNDWAGEFAPLGSDPATALRRGLEHAFATPRDWDLIDLRWTDEDFLPAAVEAFRAVGVRPQVEVRMERPVVAFTPDEPYEDQLSKKLRQNLRRSRKQLEAMGRFTVEHFRPAAGDDPRMDFFEACSRVGKESWQHQEKAGFTSDPVRAQMHGIHLAAAALGQLTLTTVRLDGLPIAFVYGFHHQGRTIAFRNGYDPQHAKTGVGALALHEWLLHCEASGDRLIDLGPGTYEYKLRAANAMRKTYSVAHHSRYAVRSQLMRAWRSIEPAFRGREAFEKRRLVQ</sequence>
<dbReference type="KEGG" id="bmei:Spa11_43800"/>
<gene>
    <name evidence="2" type="ORF">Spa11_43800</name>
</gene>
<dbReference type="InterPro" id="IPR038740">
    <property type="entry name" value="BioF2-like_GNAT_dom"/>
</dbReference>
<dbReference type="Gene3D" id="3.40.630.30">
    <property type="match status" value="1"/>
</dbReference>
<proteinExistence type="predicted"/>
<name>A0A518KED6_9BACT</name>
<dbReference type="EMBL" id="CP036349">
    <property type="protein sequence ID" value="QDV76155.1"/>
    <property type="molecule type" value="Genomic_DNA"/>
</dbReference>
<dbReference type="AlphaFoldDB" id="A0A518KED6"/>
<dbReference type="Proteomes" id="UP000316426">
    <property type="component" value="Chromosome"/>
</dbReference>
<dbReference type="RefSeq" id="WP_197529579.1">
    <property type="nucleotide sequence ID" value="NZ_CP036349.1"/>
</dbReference>
<reference evidence="2 3" key="1">
    <citation type="submission" date="2019-02" db="EMBL/GenBank/DDBJ databases">
        <title>Deep-cultivation of Planctomycetes and their phenomic and genomic characterization uncovers novel biology.</title>
        <authorList>
            <person name="Wiegand S."/>
            <person name="Jogler M."/>
            <person name="Boedeker C."/>
            <person name="Pinto D."/>
            <person name="Vollmers J."/>
            <person name="Rivas-Marin E."/>
            <person name="Kohn T."/>
            <person name="Peeters S.H."/>
            <person name="Heuer A."/>
            <person name="Rast P."/>
            <person name="Oberbeckmann S."/>
            <person name="Bunk B."/>
            <person name="Jeske O."/>
            <person name="Meyerdierks A."/>
            <person name="Storesund J.E."/>
            <person name="Kallscheuer N."/>
            <person name="Luecker S."/>
            <person name="Lage O.M."/>
            <person name="Pohl T."/>
            <person name="Merkel B.J."/>
            <person name="Hornburger P."/>
            <person name="Mueller R.-W."/>
            <person name="Bruemmer F."/>
            <person name="Labrenz M."/>
            <person name="Spormann A.M."/>
            <person name="Op den Camp H."/>
            <person name="Overmann J."/>
            <person name="Amann R."/>
            <person name="Jetten M.S.M."/>
            <person name="Mascher T."/>
            <person name="Medema M.H."/>
            <person name="Devos D.P."/>
            <person name="Kaster A.-K."/>
            <person name="Ovreas L."/>
            <person name="Rohde M."/>
            <person name="Galperin M.Y."/>
            <person name="Jogler C."/>
        </authorList>
    </citation>
    <scope>NUCLEOTIDE SEQUENCE [LARGE SCALE GENOMIC DNA]</scope>
    <source>
        <strain evidence="2 3">Spa11</strain>
    </source>
</reference>
<evidence type="ECO:0000313" key="2">
    <source>
        <dbReference type="EMBL" id="QDV76155.1"/>
    </source>
</evidence>
<evidence type="ECO:0000313" key="3">
    <source>
        <dbReference type="Proteomes" id="UP000316426"/>
    </source>
</evidence>
<organism evidence="2 3">
    <name type="scientific">Botrimarina mediterranea</name>
    <dbReference type="NCBI Taxonomy" id="2528022"/>
    <lineage>
        <taxon>Bacteria</taxon>
        <taxon>Pseudomonadati</taxon>
        <taxon>Planctomycetota</taxon>
        <taxon>Planctomycetia</taxon>
        <taxon>Pirellulales</taxon>
        <taxon>Lacipirellulaceae</taxon>
        <taxon>Botrimarina</taxon>
    </lineage>
</organism>
<feature type="domain" description="BioF2-like acetyltransferase" evidence="1">
    <location>
        <begin position="171"/>
        <end position="319"/>
    </location>
</feature>
<accession>A0A518KED6</accession>
<protein>
    <recommendedName>
        <fullName evidence="1">BioF2-like acetyltransferase domain-containing protein</fullName>
    </recommendedName>
</protein>
<dbReference type="SUPFAM" id="SSF55729">
    <property type="entry name" value="Acyl-CoA N-acyltransferases (Nat)"/>
    <property type="match status" value="1"/>
</dbReference>